<accession>A0A844G8W6</accession>
<dbReference type="InterPro" id="IPR003329">
    <property type="entry name" value="Cytidylyl_trans"/>
</dbReference>
<keyword evidence="4 5" id="KW-0448">Lipopolysaccharide biosynthesis</keyword>
<dbReference type="Gene3D" id="3.90.550.10">
    <property type="entry name" value="Spore Coat Polysaccharide Biosynthesis Protein SpsA, Chain A"/>
    <property type="match status" value="1"/>
</dbReference>
<comment type="function">
    <text evidence="5">Activates KDO (a required 8-carbon sugar) for incorporation into bacterial lipopolysaccharide in Gram-negative bacteria.</text>
</comment>
<dbReference type="UniPathway" id="UPA00358">
    <property type="reaction ID" value="UER00476"/>
</dbReference>
<dbReference type="GO" id="GO:0009103">
    <property type="term" value="P:lipopolysaccharide biosynthetic process"/>
    <property type="evidence" value="ECO:0007669"/>
    <property type="project" value="UniProtKB-UniRule"/>
</dbReference>
<dbReference type="FunFam" id="3.90.550.10:FF:000011">
    <property type="entry name" value="3-deoxy-manno-octulosonate cytidylyltransferase"/>
    <property type="match status" value="1"/>
</dbReference>
<gene>
    <name evidence="5 6" type="primary">kdsB</name>
    <name evidence="6" type="ORF">GKE73_04370</name>
</gene>
<dbReference type="GO" id="GO:0016020">
    <property type="term" value="C:membrane"/>
    <property type="evidence" value="ECO:0007669"/>
    <property type="project" value="UniProtKB-SubCell"/>
</dbReference>
<comment type="subcellular location">
    <subcellularLocation>
        <location evidence="5">Cytoplasm</location>
    </subcellularLocation>
    <subcellularLocation>
        <location evidence="1">Membrane</location>
    </subcellularLocation>
</comment>
<dbReference type="CDD" id="cd02517">
    <property type="entry name" value="CMP-KDO-Synthetase"/>
    <property type="match status" value="1"/>
</dbReference>
<keyword evidence="5" id="KW-0963">Cytoplasm</keyword>
<evidence type="ECO:0000313" key="6">
    <source>
        <dbReference type="EMBL" id="MTD32783.1"/>
    </source>
</evidence>
<dbReference type="AlphaFoldDB" id="A0A844G8W6"/>
<dbReference type="PANTHER" id="PTHR42866">
    <property type="entry name" value="3-DEOXY-MANNO-OCTULOSONATE CYTIDYLYLTRANSFERASE"/>
    <property type="match status" value="1"/>
</dbReference>
<evidence type="ECO:0000313" key="7">
    <source>
        <dbReference type="Proteomes" id="UP000446658"/>
    </source>
</evidence>
<dbReference type="NCBIfam" id="NF003952">
    <property type="entry name" value="PRK05450.1-5"/>
    <property type="match status" value="1"/>
</dbReference>
<organism evidence="6 7">
    <name type="scientific">Paludibacterium denitrificans</name>
    <dbReference type="NCBI Taxonomy" id="2675226"/>
    <lineage>
        <taxon>Bacteria</taxon>
        <taxon>Pseudomonadati</taxon>
        <taxon>Pseudomonadota</taxon>
        <taxon>Betaproteobacteria</taxon>
        <taxon>Neisseriales</taxon>
        <taxon>Chromobacteriaceae</taxon>
        <taxon>Paludibacterium</taxon>
    </lineage>
</organism>
<keyword evidence="2 5" id="KW-0808">Transferase</keyword>
<comment type="pathway">
    <text evidence="5">Nucleotide-sugar biosynthesis; CMP-3-deoxy-D-manno-octulosonate biosynthesis; CMP-3-deoxy-D-manno-octulosonate from 3-deoxy-D-manno-octulosonate and CTP: step 1/1.</text>
</comment>
<evidence type="ECO:0000256" key="1">
    <source>
        <dbReference type="ARBA" id="ARBA00004370"/>
    </source>
</evidence>
<dbReference type="SUPFAM" id="SSF53448">
    <property type="entry name" value="Nucleotide-diphospho-sugar transferases"/>
    <property type="match status" value="1"/>
</dbReference>
<dbReference type="EC" id="2.7.7.38" evidence="5"/>
<dbReference type="Proteomes" id="UP000446658">
    <property type="component" value="Unassembled WGS sequence"/>
</dbReference>
<proteinExistence type="inferred from homology"/>
<reference evidence="6 7" key="1">
    <citation type="submission" date="2019-11" db="EMBL/GenBank/DDBJ databases">
        <title>Draft genome sequence of Paludibacterium sp. dN18-1.</title>
        <authorList>
            <person name="Im W.-T."/>
        </authorList>
    </citation>
    <scope>NUCLEOTIDE SEQUENCE [LARGE SCALE GENOMIC DNA]</scope>
    <source>
        <strain evidence="7">dN 18-1</strain>
    </source>
</reference>
<evidence type="ECO:0000256" key="4">
    <source>
        <dbReference type="ARBA" id="ARBA00022985"/>
    </source>
</evidence>
<dbReference type="Pfam" id="PF02348">
    <property type="entry name" value="CTP_transf_3"/>
    <property type="match status" value="1"/>
</dbReference>
<dbReference type="PANTHER" id="PTHR42866:SF2">
    <property type="entry name" value="3-DEOXY-MANNO-OCTULOSONATE CYTIDYLYLTRANSFERASE, MITOCHONDRIAL"/>
    <property type="match status" value="1"/>
</dbReference>
<comment type="similarity">
    <text evidence="5">Belongs to the KdsB family.</text>
</comment>
<protein>
    <recommendedName>
        <fullName evidence="5">3-deoxy-manno-octulosonate cytidylyltransferase</fullName>
        <ecNumber evidence="5">2.7.7.38</ecNumber>
    </recommendedName>
    <alternativeName>
        <fullName evidence="5">CMP-2-keto-3-deoxyoctulosonic acid synthase</fullName>
        <shortName evidence="5">CKS</shortName>
        <shortName evidence="5">CMP-KDO synthase</shortName>
    </alternativeName>
</protein>
<dbReference type="NCBIfam" id="TIGR00466">
    <property type="entry name" value="kdsB"/>
    <property type="match status" value="1"/>
</dbReference>
<dbReference type="InterPro" id="IPR029044">
    <property type="entry name" value="Nucleotide-diphossugar_trans"/>
</dbReference>
<evidence type="ECO:0000256" key="3">
    <source>
        <dbReference type="ARBA" id="ARBA00022695"/>
    </source>
</evidence>
<evidence type="ECO:0000256" key="2">
    <source>
        <dbReference type="ARBA" id="ARBA00022679"/>
    </source>
</evidence>
<dbReference type="GO" id="GO:0033468">
    <property type="term" value="P:CMP-keto-3-deoxy-D-manno-octulosonic acid biosynthetic process"/>
    <property type="evidence" value="ECO:0007669"/>
    <property type="project" value="UniProtKB-UniRule"/>
</dbReference>
<evidence type="ECO:0000256" key="5">
    <source>
        <dbReference type="HAMAP-Rule" id="MF_00057"/>
    </source>
</evidence>
<sequence length="274" mass="29446">MNGFTVVIPARMASSRLPGKPLADIAYGKPMVVRVAEQAARSHASRVIVATDHAEIIAACAAHGVEAVLTRADHPSGTDRLAEVAQQLGLADSDIVVNVQGDEPLIDPALIDTLAELMANSHVPMATVAHPVHSAADMFNPNVVKVVLDHAGRALYFSRAPIPYARDAFAHDTNVLPPDLPVLRHIGMYAYQAGFLTTYTTLSPAPLEVFEALEQLRVLWHGYAIMVARVEQAPPAGVDTPQDSGTGPRVVRRSLNRLKSRDQDGTHLNTTNAR</sequence>
<name>A0A844G8W6_9NEIS</name>
<dbReference type="EMBL" id="WLYX01000001">
    <property type="protein sequence ID" value="MTD32783.1"/>
    <property type="molecule type" value="Genomic_DNA"/>
</dbReference>
<keyword evidence="3 5" id="KW-0548">Nucleotidyltransferase</keyword>
<dbReference type="NCBIfam" id="NF009905">
    <property type="entry name" value="PRK13368.1"/>
    <property type="match status" value="1"/>
</dbReference>
<dbReference type="GO" id="GO:0008690">
    <property type="term" value="F:3-deoxy-manno-octulosonate cytidylyltransferase activity"/>
    <property type="evidence" value="ECO:0007669"/>
    <property type="project" value="UniProtKB-UniRule"/>
</dbReference>
<dbReference type="InterPro" id="IPR004528">
    <property type="entry name" value="KdsB"/>
</dbReference>
<keyword evidence="7" id="KW-1185">Reference proteome</keyword>
<comment type="catalytic activity">
    <reaction evidence="5">
        <text>3-deoxy-alpha-D-manno-oct-2-ulosonate + CTP = CMP-3-deoxy-beta-D-manno-octulosonate + diphosphate</text>
        <dbReference type="Rhea" id="RHEA:23448"/>
        <dbReference type="ChEBI" id="CHEBI:33019"/>
        <dbReference type="ChEBI" id="CHEBI:37563"/>
        <dbReference type="ChEBI" id="CHEBI:85986"/>
        <dbReference type="ChEBI" id="CHEBI:85987"/>
        <dbReference type="EC" id="2.7.7.38"/>
    </reaction>
</comment>
<comment type="caution">
    <text evidence="6">The sequence shown here is derived from an EMBL/GenBank/DDBJ whole genome shotgun (WGS) entry which is preliminary data.</text>
</comment>
<dbReference type="GO" id="GO:0005829">
    <property type="term" value="C:cytosol"/>
    <property type="evidence" value="ECO:0007669"/>
    <property type="project" value="TreeGrafter"/>
</dbReference>
<dbReference type="HAMAP" id="MF_00057">
    <property type="entry name" value="KdsB"/>
    <property type="match status" value="1"/>
</dbReference>